<reference evidence="2" key="1">
    <citation type="journal article" date="2020" name="G3 (Bethesda)">
        <title>High-Quality Assemblies for Three Invasive Social Wasps from the &lt;i&gt;Vespula&lt;/i&gt; Genus.</title>
        <authorList>
            <person name="Harrop T.W.R."/>
            <person name="Guhlin J."/>
            <person name="McLaughlin G.M."/>
            <person name="Permina E."/>
            <person name="Stockwell P."/>
            <person name="Gilligan J."/>
            <person name="Le Lec M.F."/>
            <person name="Gruber M.A.M."/>
            <person name="Quinn O."/>
            <person name="Lovegrove M."/>
            <person name="Duncan E.J."/>
            <person name="Remnant E.J."/>
            <person name="Van Eeckhoven J."/>
            <person name="Graham B."/>
            <person name="Knapp R.A."/>
            <person name="Langford K.W."/>
            <person name="Kronenberg Z."/>
            <person name="Press M.O."/>
            <person name="Eacker S.M."/>
            <person name="Wilson-Rankin E.E."/>
            <person name="Purcell J."/>
            <person name="Lester P.J."/>
            <person name="Dearden P.K."/>
        </authorList>
    </citation>
    <scope>NUCLEOTIDE SEQUENCE</scope>
    <source>
        <strain evidence="2">Volc-1</strain>
    </source>
</reference>
<evidence type="ECO:0000313" key="2">
    <source>
        <dbReference type="EMBL" id="KAF7425579.1"/>
    </source>
</evidence>
<comment type="caution">
    <text evidence="2">The sequence shown here is derived from an EMBL/GenBank/DDBJ whole genome shotgun (WGS) entry which is preliminary data.</text>
</comment>
<protein>
    <submittedName>
        <fullName evidence="2">Uncharacterized protein</fullName>
    </submittedName>
</protein>
<gene>
    <name evidence="2" type="ORF">H0235_008017</name>
</gene>
<organism evidence="2 3">
    <name type="scientific">Vespula pensylvanica</name>
    <name type="common">Western yellow jacket</name>
    <name type="synonym">Wasp</name>
    <dbReference type="NCBI Taxonomy" id="30213"/>
    <lineage>
        <taxon>Eukaryota</taxon>
        <taxon>Metazoa</taxon>
        <taxon>Ecdysozoa</taxon>
        <taxon>Arthropoda</taxon>
        <taxon>Hexapoda</taxon>
        <taxon>Insecta</taxon>
        <taxon>Pterygota</taxon>
        <taxon>Neoptera</taxon>
        <taxon>Endopterygota</taxon>
        <taxon>Hymenoptera</taxon>
        <taxon>Apocrita</taxon>
        <taxon>Aculeata</taxon>
        <taxon>Vespoidea</taxon>
        <taxon>Vespidae</taxon>
        <taxon>Vespinae</taxon>
        <taxon>Vespula</taxon>
    </lineage>
</organism>
<dbReference type="Proteomes" id="UP000600918">
    <property type="component" value="Unassembled WGS sequence"/>
</dbReference>
<name>A0A834UA49_VESPE</name>
<keyword evidence="3" id="KW-1185">Reference proteome</keyword>
<evidence type="ECO:0000256" key="1">
    <source>
        <dbReference type="SAM" id="MobiDB-lite"/>
    </source>
</evidence>
<dbReference type="EMBL" id="JACSDY010000006">
    <property type="protein sequence ID" value="KAF7425579.1"/>
    <property type="molecule type" value="Genomic_DNA"/>
</dbReference>
<proteinExistence type="predicted"/>
<accession>A0A834UA49</accession>
<dbReference type="AlphaFoldDB" id="A0A834UA49"/>
<feature type="region of interest" description="Disordered" evidence="1">
    <location>
        <begin position="70"/>
        <end position="110"/>
    </location>
</feature>
<sequence>MKNSDEIVMLNGPPCILNELNLKIKGHTSRRTFDGYSKKDFKLEHATYLTYSIPLLGRRDSEKSSFKAEGTAGACSGASTSDQPGKTKLNLKCPSKKLSQSSKTGSGPHLDIASTSNNIIQIYFHNRVNSPFQKGCEGCARKFE</sequence>
<evidence type="ECO:0000313" key="3">
    <source>
        <dbReference type="Proteomes" id="UP000600918"/>
    </source>
</evidence>